<proteinExistence type="predicted"/>
<dbReference type="PANTHER" id="PTHR12224">
    <property type="entry name" value="BETA-1,4-MANNOSYL-GLYCOPROTEIN BETA-1,4-N-ACETYLGLUCOSAMINYL-TRANSFERASE"/>
    <property type="match status" value="1"/>
</dbReference>
<keyword evidence="1" id="KW-1133">Transmembrane helix</keyword>
<dbReference type="PANTHER" id="PTHR12224:SF0">
    <property type="entry name" value="BETA-1,4-MANNOSYL-GLYCOPROTEIN 4-BETA-N-ACETYLGLUCOSAMINYLTRANSFERASE"/>
    <property type="match status" value="1"/>
</dbReference>
<keyword evidence="3" id="KW-1185">Reference proteome</keyword>
<dbReference type="InterPro" id="IPR006813">
    <property type="entry name" value="Glyco_trans_17"/>
</dbReference>
<reference evidence="2 3" key="1">
    <citation type="journal article" date="2021" name="Environ. Microbiol.">
        <title>Gene family expansions and transcriptome signatures uncover fungal adaptations to wood decay.</title>
        <authorList>
            <person name="Hage H."/>
            <person name="Miyauchi S."/>
            <person name="Viragh M."/>
            <person name="Drula E."/>
            <person name="Min B."/>
            <person name="Chaduli D."/>
            <person name="Navarro D."/>
            <person name="Favel A."/>
            <person name="Norest M."/>
            <person name="Lesage-Meessen L."/>
            <person name="Balint B."/>
            <person name="Merenyi Z."/>
            <person name="de Eugenio L."/>
            <person name="Morin E."/>
            <person name="Martinez A.T."/>
            <person name="Baldrian P."/>
            <person name="Stursova M."/>
            <person name="Martinez M.J."/>
            <person name="Novotny C."/>
            <person name="Magnuson J.K."/>
            <person name="Spatafora J.W."/>
            <person name="Maurice S."/>
            <person name="Pangilinan J."/>
            <person name="Andreopoulos W."/>
            <person name="LaButti K."/>
            <person name="Hundley H."/>
            <person name="Na H."/>
            <person name="Kuo A."/>
            <person name="Barry K."/>
            <person name="Lipzen A."/>
            <person name="Henrissat B."/>
            <person name="Riley R."/>
            <person name="Ahrendt S."/>
            <person name="Nagy L.G."/>
            <person name="Grigoriev I.V."/>
            <person name="Martin F."/>
            <person name="Rosso M.N."/>
        </authorList>
    </citation>
    <scope>NUCLEOTIDE SEQUENCE [LARGE SCALE GENOMIC DNA]</scope>
    <source>
        <strain evidence="2 3">CIRM-BRFM 1785</strain>
    </source>
</reference>
<dbReference type="Pfam" id="PF04724">
    <property type="entry name" value="Glyco_transf_17"/>
    <property type="match status" value="1"/>
</dbReference>
<keyword evidence="2" id="KW-0808">Transferase</keyword>
<keyword evidence="1" id="KW-0812">Transmembrane</keyword>
<dbReference type="EMBL" id="JADCUA010000002">
    <property type="protein sequence ID" value="KAH9842620.1"/>
    <property type="molecule type" value="Genomic_DNA"/>
</dbReference>
<evidence type="ECO:0000256" key="1">
    <source>
        <dbReference type="SAM" id="Phobius"/>
    </source>
</evidence>
<gene>
    <name evidence="2" type="ORF">C8Q71DRAFT_733683</name>
</gene>
<dbReference type="RefSeq" id="XP_047783667.1">
    <property type="nucleotide sequence ID" value="XM_047922344.1"/>
</dbReference>
<dbReference type="GO" id="GO:0016740">
    <property type="term" value="F:transferase activity"/>
    <property type="evidence" value="ECO:0007669"/>
    <property type="project" value="UniProtKB-KW"/>
</dbReference>
<organism evidence="2 3">
    <name type="scientific">Rhodofomes roseus</name>
    <dbReference type="NCBI Taxonomy" id="34475"/>
    <lineage>
        <taxon>Eukaryota</taxon>
        <taxon>Fungi</taxon>
        <taxon>Dikarya</taxon>
        <taxon>Basidiomycota</taxon>
        <taxon>Agaricomycotina</taxon>
        <taxon>Agaricomycetes</taxon>
        <taxon>Polyporales</taxon>
        <taxon>Rhodofomes</taxon>
    </lineage>
</organism>
<sequence>MTDYVPLPAPAVTSARRPFSFFRNIRVRRHARLCLLVGLVTIITTFILSSGTVLRDLGYLLRPVWDKPPKPFEVIPHYDHPNVSASDLCDLHGWQRRQNDVTVWDATIFSVELDLLEIRIRELYTVVDHFIIVESNSTFTGLPKPLVFAENRDRFAWAADKIFYRSIYLPPNPPGPGHADATWQNEGRSRREINDILRAQGAKAGDLLIQADVDEIPSFRTIELVRACEGYPGVLHLRLRDFMYSFVRMLPEVEEGGSWRASVKTWNPTGTEYYGYSHGRQSDVILADAGWHCSWCFKYLEDFRFKMQSYSHYDRVTRPERQLESSEIQRKICEGKDVFDMYPEAYSFDSLYRLLGPYPLTHSYVQLPWWAVQNAERFDYLLRQDRCRRELGTADD</sequence>
<accession>A0ABQ8KWF0</accession>
<keyword evidence="1" id="KW-0472">Membrane</keyword>
<feature type="transmembrane region" description="Helical" evidence="1">
    <location>
        <begin position="33"/>
        <end position="54"/>
    </location>
</feature>
<protein>
    <submittedName>
        <fullName evidence="2">Glycosyl transferase</fullName>
    </submittedName>
</protein>
<dbReference type="GeneID" id="72003076"/>
<dbReference type="Proteomes" id="UP000814176">
    <property type="component" value="Unassembled WGS sequence"/>
</dbReference>
<comment type="caution">
    <text evidence="2">The sequence shown here is derived from an EMBL/GenBank/DDBJ whole genome shotgun (WGS) entry which is preliminary data.</text>
</comment>
<evidence type="ECO:0000313" key="2">
    <source>
        <dbReference type="EMBL" id="KAH9842620.1"/>
    </source>
</evidence>
<evidence type="ECO:0000313" key="3">
    <source>
        <dbReference type="Proteomes" id="UP000814176"/>
    </source>
</evidence>
<name>A0ABQ8KWF0_9APHY</name>